<keyword evidence="2 3" id="KW-0560">Oxidoreductase</keyword>
<dbReference type="PRINTS" id="PR00081">
    <property type="entry name" value="GDHRDH"/>
</dbReference>
<gene>
    <name evidence="3" type="ORF">C7K55_07440</name>
</gene>
<dbReference type="FunFam" id="3.40.50.720:FF:000084">
    <property type="entry name" value="Short-chain dehydrogenase reductase"/>
    <property type="match status" value="1"/>
</dbReference>
<sequence>MLSTFLQGKVAIVTGGNSGIGKAIVENLAELGAKVVIDYRSHPEATEELEREIGSYGGSSYGVHADVSNLDDLQRLVQEAVAKYGRLDVMVNNAGVETRTSILNTTPDDFDKVLDVNLRGVFFACQYAAKQMIAQGGGGRIINISSVHEDWPMPENTPYCCAKGGVRMLTRTAGLELASHGITMVNVGPGAVATPINDSTMNNPELLAKLNAAIPLGRMAQPEEIARVVGFLASDAASYITATTIFADGGIMQSSPGL</sequence>
<proteinExistence type="inferred from homology"/>
<dbReference type="Pfam" id="PF13561">
    <property type="entry name" value="adh_short_C2"/>
    <property type="match status" value="1"/>
</dbReference>
<evidence type="ECO:0000256" key="1">
    <source>
        <dbReference type="ARBA" id="ARBA00006484"/>
    </source>
</evidence>
<dbReference type="InterPro" id="IPR020904">
    <property type="entry name" value="Sc_DH/Rdtase_CS"/>
</dbReference>
<dbReference type="PROSITE" id="PS00061">
    <property type="entry name" value="ADH_SHORT"/>
    <property type="match status" value="1"/>
</dbReference>
<dbReference type="OrthoDB" id="9803333at2"/>
<dbReference type="NCBIfam" id="NF005559">
    <property type="entry name" value="PRK07231.1"/>
    <property type="match status" value="1"/>
</dbReference>
<dbReference type="InterPro" id="IPR036291">
    <property type="entry name" value="NAD(P)-bd_dom_sf"/>
</dbReference>
<dbReference type="EC" id="1.1.1.47" evidence="3"/>
<keyword evidence="4" id="KW-1185">Reference proteome</keyword>
<dbReference type="PANTHER" id="PTHR43639:SF1">
    <property type="entry name" value="SHORT-CHAIN DEHYDROGENASE_REDUCTASE FAMILY PROTEIN"/>
    <property type="match status" value="1"/>
</dbReference>
<accession>A0A2P7MVF5</accession>
<dbReference type="RefSeq" id="WP_106502789.1">
    <property type="nucleotide sequence ID" value="NZ_PXXO01000007.1"/>
</dbReference>
<dbReference type="PANTHER" id="PTHR43639">
    <property type="entry name" value="OXIDOREDUCTASE, SHORT-CHAIN DEHYDROGENASE/REDUCTASE FAMILY (AFU_ORTHOLOGUE AFUA_5G02870)"/>
    <property type="match status" value="1"/>
</dbReference>
<dbReference type="PRINTS" id="PR00080">
    <property type="entry name" value="SDRFAMILY"/>
</dbReference>
<reference evidence="3 4" key="1">
    <citation type="journal article" date="2018" name="Environ. Microbiol.">
        <title>Ecological and genomic features of two widespread freshwater picocyanobacteria.</title>
        <authorList>
            <person name="Cabello-Yeves P.J."/>
            <person name="Picazo A."/>
            <person name="Camacho A."/>
            <person name="Callieri C."/>
            <person name="Rosselli R."/>
            <person name="Roda-Garcia J.J."/>
            <person name="Coutinho F.H."/>
            <person name="Rodriguez-Valera F."/>
        </authorList>
    </citation>
    <scope>NUCLEOTIDE SEQUENCE [LARGE SCALE GENOMIC DNA]</scope>
    <source>
        <strain evidence="3 4">Tous</strain>
    </source>
</reference>
<evidence type="ECO:0000256" key="2">
    <source>
        <dbReference type="ARBA" id="ARBA00023002"/>
    </source>
</evidence>
<dbReference type="InterPro" id="IPR002347">
    <property type="entry name" value="SDR_fam"/>
</dbReference>
<comment type="similarity">
    <text evidence="1">Belongs to the short-chain dehydrogenases/reductases (SDR) family.</text>
</comment>
<dbReference type="EMBL" id="PXXO01000007">
    <property type="protein sequence ID" value="PSJ05165.1"/>
    <property type="molecule type" value="Genomic_DNA"/>
</dbReference>
<dbReference type="GO" id="GO:0047936">
    <property type="term" value="F:glucose 1-dehydrogenase [NAD(P)+] activity"/>
    <property type="evidence" value="ECO:0007669"/>
    <property type="project" value="UniProtKB-EC"/>
</dbReference>
<dbReference type="Proteomes" id="UP000243002">
    <property type="component" value="Unassembled WGS sequence"/>
</dbReference>
<dbReference type="Gene3D" id="3.40.50.720">
    <property type="entry name" value="NAD(P)-binding Rossmann-like Domain"/>
    <property type="match status" value="1"/>
</dbReference>
<protein>
    <submittedName>
        <fullName evidence="3">Glucose-1-dehydrogenase</fullName>
        <ecNumber evidence="3">1.1.1.47</ecNumber>
    </submittedName>
</protein>
<dbReference type="SUPFAM" id="SSF51735">
    <property type="entry name" value="NAD(P)-binding Rossmann-fold domains"/>
    <property type="match status" value="1"/>
</dbReference>
<comment type="caution">
    <text evidence="3">The sequence shown here is derived from an EMBL/GenBank/DDBJ whole genome shotgun (WGS) entry which is preliminary data.</text>
</comment>
<name>A0A2P7MVF5_9CYAN</name>
<organism evidence="3 4">
    <name type="scientific">Cyanobium usitatum str. Tous</name>
    <dbReference type="NCBI Taxonomy" id="2116684"/>
    <lineage>
        <taxon>Bacteria</taxon>
        <taxon>Bacillati</taxon>
        <taxon>Cyanobacteriota</taxon>
        <taxon>Cyanophyceae</taxon>
        <taxon>Synechococcales</taxon>
        <taxon>Prochlorococcaceae</taxon>
        <taxon>Cyanobium</taxon>
    </lineage>
</organism>
<evidence type="ECO:0000313" key="4">
    <source>
        <dbReference type="Proteomes" id="UP000243002"/>
    </source>
</evidence>
<evidence type="ECO:0000313" key="3">
    <source>
        <dbReference type="EMBL" id="PSJ05165.1"/>
    </source>
</evidence>
<dbReference type="AlphaFoldDB" id="A0A2P7MVF5"/>